<protein>
    <submittedName>
        <fullName evidence="2">Uncharacterized protein</fullName>
    </submittedName>
</protein>
<dbReference type="Proteomes" id="UP001603857">
    <property type="component" value="Unassembled WGS sequence"/>
</dbReference>
<feature type="compositionally biased region" description="Basic and acidic residues" evidence="1">
    <location>
        <begin position="9"/>
        <end position="27"/>
    </location>
</feature>
<accession>A0ABD1NJG7</accession>
<feature type="compositionally biased region" description="Basic and acidic residues" evidence="1">
    <location>
        <begin position="63"/>
        <end position="94"/>
    </location>
</feature>
<evidence type="ECO:0000256" key="1">
    <source>
        <dbReference type="SAM" id="MobiDB-lite"/>
    </source>
</evidence>
<feature type="compositionally biased region" description="Polar residues" evidence="1">
    <location>
        <begin position="248"/>
        <end position="258"/>
    </location>
</feature>
<feature type="region of interest" description="Disordered" evidence="1">
    <location>
        <begin position="1"/>
        <end position="111"/>
    </location>
</feature>
<feature type="compositionally biased region" description="Basic and acidic residues" evidence="1">
    <location>
        <begin position="292"/>
        <end position="301"/>
    </location>
</feature>
<gene>
    <name evidence="2" type="ORF">Fmac_002279</name>
</gene>
<evidence type="ECO:0000313" key="3">
    <source>
        <dbReference type="Proteomes" id="UP001603857"/>
    </source>
</evidence>
<reference evidence="2 3" key="1">
    <citation type="submission" date="2024-08" db="EMBL/GenBank/DDBJ databases">
        <title>Insights into the chromosomal genome structure of Flemingia macrophylla.</title>
        <authorList>
            <person name="Ding Y."/>
            <person name="Zhao Y."/>
            <person name="Bi W."/>
            <person name="Wu M."/>
            <person name="Zhao G."/>
            <person name="Gong Y."/>
            <person name="Li W."/>
            <person name="Zhang P."/>
        </authorList>
    </citation>
    <scope>NUCLEOTIDE SEQUENCE [LARGE SCALE GENOMIC DNA]</scope>
    <source>
        <strain evidence="2">DYQJB</strain>
        <tissue evidence="2">Leaf</tissue>
    </source>
</reference>
<evidence type="ECO:0000313" key="2">
    <source>
        <dbReference type="EMBL" id="KAL2348279.1"/>
    </source>
</evidence>
<comment type="caution">
    <text evidence="2">The sequence shown here is derived from an EMBL/GenBank/DDBJ whole genome shotgun (WGS) entry which is preliminary data.</text>
</comment>
<dbReference type="AlphaFoldDB" id="A0ABD1NJG7"/>
<organism evidence="2 3">
    <name type="scientific">Flemingia macrophylla</name>
    <dbReference type="NCBI Taxonomy" id="520843"/>
    <lineage>
        <taxon>Eukaryota</taxon>
        <taxon>Viridiplantae</taxon>
        <taxon>Streptophyta</taxon>
        <taxon>Embryophyta</taxon>
        <taxon>Tracheophyta</taxon>
        <taxon>Spermatophyta</taxon>
        <taxon>Magnoliopsida</taxon>
        <taxon>eudicotyledons</taxon>
        <taxon>Gunneridae</taxon>
        <taxon>Pentapetalae</taxon>
        <taxon>rosids</taxon>
        <taxon>fabids</taxon>
        <taxon>Fabales</taxon>
        <taxon>Fabaceae</taxon>
        <taxon>Papilionoideae</taxon>
        <taxon>50 kb inversion clade</taxon>
        <taxon>NPAAA clade</taxon>
        <taxon>indigoferoid/millettioid clade</taxon>
        <taxon>Phaseoleae</taxon>
        <taxon>Flemingia</taxon>
    </lineage>
</organism>
<name>A0ABD1NJG7_9FABA</name>
<feature type="region of interest" description="Disordered" evidence="1">
    <location>
        <begin position="232"/>
        <end position="301"/>
    </location>
</feature>
<keyword evidence="3" id="KW-1185">Reference proteome</keyword>
<feature type="compositionally biased region" description="Basic and acidic residues" evidence="1">
    <location>
        <begin position="35"/>
        <end position="53"/>
    </location>
</feature>
<dbReference type="EMBL" id="JBGMDY010000001">
    <property type="protein sequence ID" value="KAL2348279.1"/>
    <property type="molecule type" value="Genomic_DNA"/>
</dbReference>
<proteinExistence type="predicted"/>
<sequence length="301" mass="34546">MNQDNEESVVTHKEMEENEHKDNKEEGNQSEEISEEKNELEKEEAREIEKDDRESEEINQSKIEAKENELKNHKQDNKEDRSATENEREEKDEIQVMDSSKNSIKDQDKKRNNIEEAKDTEVAHLHQNKIVLNVTITNQGNASENQIEQEQEHHNTPSSDVETFHLQNEIDTTSNTIEKQFEISKKSNIENSNLHNTTLKMNFSNIDVAIKHVNSTLTNSSEAHERNVLDGQYNGKANANDNIHDGPTNASDTSILEDTSSKNKDDVGQVENENIDTRENEDGTQNELVESQTEKENSKQH</sequence>